<dbReference type="Pfam" id="PF06737">
    <property type="entry name" value="Transglycosylas"/>
    <property type="match status" value="1"/>
</dbReference>
<dbReference type="Gene3D" id="2.30.30.40">
    <property type="entry name" value="SH3 Domains"/>
    <property type="match status" value="2"/>
</dbReference>
<keyword evidence="2" id="KW-0378">Hydrolase</keyword>
<dbReference type="EMBL" id="PDJJ01000001">
    <property type="protein sequence ID" value="PFG41902.1"/>
    <property type="molecule type" value="Genomic_DNA"/>
</dbReference>
<protein>
    <submittedName>
        <fullName evidence="5">Transglycosylase-like protein with SLT domain</fullName>
    </submittedName>
</protein>
<keyword evidence="6" id="KW-1185">Reference proteome</keyword>
<sequence>MPRLRAPRVAAALATVTAAALVPLTVAPASAAPVAQAPTATTTTAATLPATTRTTVRWVKKDRARVVAKRDRSSRTIARPSDGTRLVVVDRAVNQLKVRLPSGRTGWIRKAVVTTTPLTDVAGTRYTTGRVKVTKKINGSSRTVATAALGTELKRTARTTGRDTNRVKVKLPGGKTGWISSSRLTTRDVWGQLANCESGGRPGINTGNGYYGMYQFTASTWRAVGGSGLPHRHGAAEQTKRAQILQARAGWGQWPHCTSKLGLR</sequence>
<dbReference type="GO" id="GO:0016787">
    <property type="term" value="F:hydrolase activity"/>
    <property type="evidence" value="ECO:0007669"/>
    <property type="project" value="UniProtKB-KW"/>
</dbReference>
<accession>A0A2A9EUF1</accession>
<evidence type="ECO:0000313" key="5">
    <source>
        <dbReference type="EMBL" id="PFG41902.1"/>
    </source>
</evidence>
<dbReference type="CDD" id="cd13925">
    <property type="entry name" value="RPF"/>
    <property type="match status" value="1"/>
</dbReference>
<dbReference type="InterPro" id="IPR010618">
    <property type="entry name" value="RPF"/>
</dbReference>
<dbReference type="Proteomes" id="UP000224130">
    <property type="component" value="Unassembled WGS sequence"/>
</dbReference>
<dbReference type="AlphaFoldDB" id="A0A2A9EUF1"/>
<comment type="similarity">
    <text evidence="1">Belongs to the transglycosylase family. Rpf subfamily.</text>
</comment>
<feature type="signal peptide" evidence="3">
    <location>
        <begin position="1"/>
        <end position="31"/>
    </location>
</feature>
<evidence type="ECO:0000259" key="4">
    <source>
        <dbReference type="Pfam" id="PF06737"/>
    </source>
</evidence>
<dbReference type="Gene3D" id="1.10.530.10">
    <property type="match status" value="1"/>
</dbReference>
<dbReference type="SUPFAM" id="SSF53955">
    <property type="entry name" value="Lysozyme-like"/>
    <property type="match status" value="1"/>
</dbReference>
<comment type="caution">
    <text evidence="5">The sequence shown here is derived from an EMBL/GenBank/DDBJ whole genome shotgun (WGS) entry which is preliminary data.</text>
</comment>
<gene>
    <name evidence="5" type="ORF">ATJ88_0550</name>
</gene>
<name>A0A2A9EUF1_9MICO</name>
<evidence type="ECO:0000256" key="2">
    <source>
        <dbReference type="ARBA" id="ARBA00022801"/>
    </source>
</evidence>
<evidence type="ECO:0000256" key="1">
    <source>
        <dbReference type="ARBA" id="ARBA00010830"/>
    </source>
</evidence>
<dbReference type="RefSeq" id="WP_211287448.1">
    <property type="nucleotide sequence ID" value="NZ_PDJJ01000001.1"/>
</dbReference>
<evidence type="ECO:0000313" key="6">
    <source>
        <dbReference type="Proteomes" id="UP000224130"/>
    </source>
</evidence>
<feature type="domain" description="Resuscitation-promoting factor core lysozyme-like" evidence="4">
    <location>
        <begin position="187"/>
        <end position="257"/>
    </location>
</feature>
<evidence type="ECO:0000256" key="3">
    <source>
        <dbReference type="SAM" id="SignalP"/>
    </source>
</evidence>
<reference evidence="5 6" key="1">
    <citation type="submission" date="2017-10" db="EMBL/GenBank/DDBJ databases">
        <title>Sequencing the genomes of 1000 actinobacteria strains.</title>
        <authorList>
            <person name="Klenk H.-P."/>
        </authorList>
    </citation>
    <scope>NUCLEOTIDE SEQUENCE [LARGE SCALE GENOMIC DNA]</scope>
    <source>
        <strain evidence="5 6">DSM 21863</strain>
    </source>
</reference>
<dbReference type="InterPro" id="IPR023346">
    <property type="entry name" value="Lysozyme-like_dom_sf"/>
</dbReference>
<keyword evidence="3" id="KW-0732">Signal</keyword>
<proteinExistence type="inferred from homology"/>
<feature type="chain" id="PRO_5012608687" evidence="3">
    <location>
        <begin position="32"/>
        <end position="264"/>
    </location>
</feature>
<organism evidence="5 6">
    <name type="scientific">Isoptericola jiangsuensis</name>
    <dbReference type="NCBI Taxonomy" id="548579"/>
    <lineage>
        <taxon>Bacteria</taxon>
        <taxon>Bacillati</taxon>
        <taxon>Actinomycetota</taxon>
        <taxon>Actinomycetes</taxon>
        <taxon>Micrococcales</taxon>
        <taxon>Promicromonosporaceae</taxon>
        <taxon>Isoptericola</taxon>
    </lineage>
</organism>